<evidence type="ECO:0000256" key="3">
    <source>
        <dbReference type="ARBA" id="ARBA00023054"/>
    </source>
</evidence>
<feature type="compositionally biased region" description="Polar residues" evidence="5">
    <location>
        <begin position="1042"/>
        <end position="1055"/>
    </location>
</feature>
<feature type="domain" description="TATA element modulatory factor 1 TATA binding" evidence="6">
    <location>
        <begin position="1110"/>
        <end position="1211"/>
    </location>
</feature>
<reference evidence="9" key="4">
    <citation type="journal article" date="2016" name="Gigascience">
        <title>De novo construction of an expanded transcriptome assembly for the western tarnished plant bug, Lygus hesperus.</title>
        <authorList>
            <person name="Tassone E.E."/>
            <person name="Geib S.M."/>
            <person name="Hall B."/>
            <person name="Fabrick J.A."/>
            <person name="Brent C.S."/>
            <person name="Hull J.J."/>
        </authorList>
    </citation>
    <scope>NUCLEOTIDE SEQUENCE</scope>
</reference>
<feature type="compositionally biased region" description="Low complexity" evidence="5">
    <location>
        <begin position="372"/>
        <end position="395"/>
    </location>
</feature>
<feature type="compositionally biased region" description="Pro residues" evidence="5">
    <location>
        <begin position="1060"/>
        <end position="1070"/>
    </location>
</feature>
<evidence type="ECO:0000313" key="8">
    <source>
        <dbReference type="EMBL" id="JAG55418.1"/>
    </source>
</evidence>
<protein>
    <submittedName>
        <fullName evidence="7">TATA element modulatory factor</fullName>
    </submittedName>
</protein>
<accession>A0A0A9YHY5</accession>
<feature type="coiled-coil region" evidence="4">
    <location>
        <begin position="622"/>
        <end position="690"/>
    </location>
</feature>
<keyword evidence="3 4" id="KW-0175">Coiled coil</keyword>
<dbReference type="InterPro" id="IPR052602">
    <property type="entry name" value="Growth_transcription_reg"/>
</dbReference>
<dbReference type="Pfam" id="PF12325">
    <property type="entry name" value="TMF_TATA_bd"/>
    <property type="match status" value="1"/>
</dbReference>
<reference evidence="7" key="2">
    <citation type="submission" date="2014-07" db="EMBL/GenBank/DDBJ databases">
        <authorList>
            <person name="Hull J."/>
        </authorList>
    </citation>
    <scope>NUCLEOTIDE SEQUENCE</scope>
</reference>
<sequence>MSWFDTAGFATLAKSALKEAQKTIDKALDIQEEDAAKSKQSSVTSPSNSSDVSFFSAWGVEGTSTSSQSSPGALPKEPTNKMTNSASLWGSFTGSFFENQQGNKSMDIPSPESQSKQPSVESVAIQPKKTNPPRSLSLDLSTSVRQSKPSTSVNAAGDSQLPTESPSKTAEDPDGEQIREEIKNFPQYEVVMRRKEPKNVTNRLSVISSESDRRSTDSCEVLGSTSTPDSDPTSMSNSSSVAKLRQSGSFESVEVLTSPSSVDVLGSNSTPTSPSDPKRSSESVSPIAESDGVEALREDDDEVSVEDSYTSASETTLTMTVLEHSNIMLKSTSSLDTSFSEVMSPRESRQQLGVILTHAAQGQIAEPNLVPSLSASSSTISTSSSTMAASTSILSPEPLDKSTGQSSGRKEKPLGVHSLPGGPQPHDVVVTEAPKLSVPSPRVSESLSDQEAAQTETSSCDEGTIMGSSDEGGNLSNVTRSQVSNMIADAMTEPPNIVREQSPISSERSDLVKIGSSEHTSGDELETATSSDIEIISSPTPNGSSTASRQSPTKSSSTRGTNMSKALSVSGKVKGHKREPSETSSGGSDECHEVDKLLKKISEITEVLEARESKLIDLSRINTDLNDSIATLKHQIEQQNEAQEMKNMSDEFTQRLAALEKKFQQAIREKDQLRTQLDQAKSLAAEREQDVDKDQLIIELRCEGEKLSKQQLVLNNTIKKLRTTEKDNNKAIASLKDQLANTIQELERSKKAMSAKEEMERSHIEAVHNLTKQVASLEKELAQAKTNVSSLTSSVVSVQKEMQEKEESYKKTEEKIRAERNDLESKVRAEFASELEATQQQSLSFQVALEDLSRQLVTAQKQHSKAEMSLRREVSDMRARAESSERKLDEALEAARLASQPLTTQLQAQAVAHEQAQSQWERQEAILNSTISQLESRNESLIASERSVREQHEASSARISSLSDKVSGLMQQNESLLEELNSNRDSLEKLKVLKNSELKKYQTEKDRLTAELDNKKRELTSLKEVLTIERAALEAEKRKTQALQEQLRVSRSQDGSSPVPQQPVSPPPSPTLSFGGASFSESLSSQIWPNFSDDMETNSNSGRFYDGLRIGNNSSFIETLQSQLKLREGEVQRLQWEVARLESERNALRDEVATMSSRLELQNEDVKSLALLKTQYDALLQMYGEKLEESQELRMDLQDMKDMYKAQIEELLKKNAPSSSPPT</sequence>
<feature type="compositionally biased region" description="Polar residues" evidence="5">
    <location>
        <begin position="80"/>
        <end position="104"/>
    </location>
</feature>
<keyword evidence="2" id="KW-0333">Golgi apparatus</keyword>
<feature type="region of interest" description="Disordered" evidence="5">
    <location>
        <begin position="365"/>
        <end position="591"/>
    </location>
</feature>
<evidence type="ECO:0000256" key="5">
    <source>
        <dbReference type="SAM" id="MobiDB-lite"/>
    </source>
</evidence>
<dbReference type="EMBL" id="GBHO01010937">
    <property type="protein sequence ID" value="JAG32667.1"/>
    <property type="molecule type" value="Transcribed_RNA"/>
</dbReference>
<evidence type="ECO:0000313" key="7">
    <source>
        <dbReference type="EMBL" id="JAG32667.1"/>
    </source>
</evidence>
<feature type="compositionally biased region" description="Polar residues" evidence="5">
    <location>
        <begin position="443"/>
        <end position="461"/>
    </location>
</feature>
<proteinExistence type="predicted"/>
<dbReference type="InterPro" id="IPR022091">
    <property type="entry name" value="TMF_TATA-bd"/>
</dbReference>
<dbReference type="GO" id="GO:0005783">
    <property type="term" value="C:endoplasmic reticulum"/>
    <property type="evidence" value="ECO:0007669"/>
    <property type="project" value="TreeGrafter"/>
</dbReference>
<dbReference type="InterPro" id="IPR022092">
    <property type="entry name" value="TMF_DNA-bd"/>
</dbReference>
<evidence type="ECO:0000256" key="1">
    <source>
        <dbReference type="ARBA" id="ARBA00004555"/>
    </source>
</evidence>
<feature type="coiled-coil region" evidence="4">
    <location>
        <begin position="729"/>
        <end position="894"/>
    </location>
</feature>
<evidence type="ECO:0000259" key="6">
    <source>
        <dbReference type="Pfam" id="PF12325"/>
    </source>
</evidence>
<feature type="compositionally biased region" description="Polar residues" evidence="5">
    <location>
        <begin position="62"/>
        <end position="71"/>
    </location>
</feature>
<feature type="coiled-coil region" evidence="4">
    <location>
        <begin position="1117"/>
        <end position="1214"/>
    </location>
</feature>
<name>A0A0A9YHY5_LYGHE</name>
<dbReference type="AlphaFoldDB" id="A0A0A9YHY5"/>
<reference evidence="7" key="1">
    <citation type="journal article" date="2014" name="PLoS ONE">
        <title>Transcriptome-Based Identification of ABC Transporters in the Western Tarnished Plant Bug Lygus hesperus.</title>
        <authorList>
            <person name="Hull J.J."/>
            <person name="Chaney K."/>
            <person name="Geib S.M."/>
            <person name="Fabrick J.A."/>
            <person name="Brent C.S."/>
            <person name="Walsh D."/>
            <person name="Lavine L.C."/>
        </authorList>
    </citation>
    <scope>NUCLEOTIDE SEQUENCE</scope>
</reference>
<dbReference type="EMBL" id="GDHC01003018">
    <property type="protein sequence ID" value="JAQ15611.1"/>
    <property type="molecule type" value="Transcribed_RNA"/>
</dbReference>
<feature type="compositionally biased region" description="Polar residues" evidence="5">
    <location>
        <begin position="128"/>
        <end position="154"/>
    </location>
</feature>
<dbReference type="GO" id="GO:0005794">
    <property type="term" value="C:Golgi apparatus"/>
    <property type="evidence" value="ECO:0007669"/>
    <property type="project" value="UniProtKB-SubCell"/>
</dbReference>
<feature type="compositionally biased region" description="Polar residues" evidence="5">
    <location>
        <begin position="527"/>
        <end position="567"/>
    </location>
</feature>
<reference evidence="8" key="3">
    <citation type="submission" date="2014-09" db="EMBL/GenBank/DDBJ databases">
        <authorList>
            <person name="Magalhaes I.L.F."/>
            <person name="Oliveira U."/>
            <person name="Santos F.R."/>
            <person name="Vidigal T.H.D.A."/>
            <person name="Brescovit A.D."/>
            <person name="Santos A.J."/>
        </authorList>
    </citation>
    <scope>NUCLEOTIDE SEQUENCE</scope>
</reference>
<feature type="region of interest" description="Disordered" evidence="5">
    <location>
        <begin position="942"/>
        <end position="965"/>
    </location>
</feature>
<comment type="subcellular location">
    <subcellularLocation>
        <location evidence="1">Golgi apparatus</location>
    </subcellularLocation>
</comment>
<gene>
    <name evidence="7" type="primary">TMF1_1</name>
    <name evidence="9" type="synonym">TMF1</name>
    <name evidence="7" type="ORF">CM83_82088</name>
    <name evidence="9" type="ORF">g.75780</name>
</gene>
<dbReference type="EMBL" id="GBRD01010406">
    <property type="protein sequence ID" value="JAG55418.1"/>
    <property type="molecule type" value="Transcribed_RNA"/>
</dbReference>
<feature type="compositionally biased region" description="Polar residues" evidence="5">
    <location>
        <begin position="246"/>
        <end position="275"/>
    </location>
</feature>
<evidence type="ECO:0000256" key="2">
    <source>
        <dbReference type="ARBA" id="ARBA00023034"/>
    </source>
</evidence>
<evidence type="ECO:0000313" key="9">
    <source>
        <dbReference type="EMBL" id="JAQ15611.1"/>
    </source>
</evidence>
<organism evidence="7">
    <name type="scientific">Lygus hesperus</name>
    <name type="common">Western plant bug</name>
    <dbReference type="NCBI Taxonomy" id="30085"/>
    <lineage>
        <taxon>Eukaryota</taxon>
        <taxon>Metazoa</taxon>
        <taxon>Ecdysozoa</taxon>
        <taxon>Arthropoda</taxon>
        <taxon>Hexapoda</taxon>
        <taxon>Insecta</taxon>
        <taxon>Pterygota</taxon>
        <taxon>Neoptera</taxon>
        <taxon>Paraneoptera</taxon>
        <taxon>Hemiptera</taxon>
        <taxon>Heteroptera</taxon>
        <taxon>Panheteroptera</taxon>
        <taxon>Cimicomorpha</taxon>
        <taxon>Miridae</taxon>
        <taxon>Mirini</taxon>
        <taxon>Lygus</taxon>
    </lineage>
</organism>
<feature type="compositionally biased region" description="Polar residues" evidence="5">
    <location>
        <begin position="199"/>
        <end position="209"/>
    </location>
</feature>
<feature type="compositionally biased region" description="Polar residues" evidence="5">
    <location>
        <begin position="111"/>
        <end position="120"/>
    </location>
</feature>
<evidence type="ECO:0000256" key="4">
    <source>
        <dbReference type="SAM" id="Coils"/>
    </source>
</evidence>
<feature type="compositionally biased region" description="Basic and acidic residues" evidence="5">
    <location>
        <begin position="946"/>
        <end position="955"/>
    </location>
</feature>
<dbReference type="PANTHER" id="PTHR46515:SF1">
    <property type="entry name" value="TATA ELEMENT MODULATORY FACTOR"/>
    <property type="match status" value="1"/>
</dbReference>
<dbReference type="PANTHER" id="PTHR46515">
    <property type="entry name" value="TATA ELEMENT MODULATORY FACTOR TMF1"/>
    <property type="match status" value="1"/>
</dbReference>
<dbReference type="Pfam" id="PF12329">
    <property type="entry name" value="TMF_DNA_bd"/>
    <property type="match status" value="1"/>
</dbReference>
<feature type="compositionally biased region" description="Low complexity" evidence="5">
    <location>
        <begin position="224"/>
        <end position="240"/>
    </location>
</feature>
<feature type="region of interest" description="Disordered" evidence="5">
    <location>
        <begin position="61"/>
        <end position="313"/>
    </location>
</feature>
<feature type="compositionally biased region" description="Polar residues" evidence="5">
    <location>
        <begin position="474"/>
        <end position="485"/>
    </location>
</feature>
<feature type="region of interest" description="Disordered" evidence="5">
    <location>
        <begin position="1042"/>
        <end position="1076"/>
    </location>
</feature>